<dbReference type="InterPro" id="IPR036188">
    <property type="entry name" value="FAD/NAD-bd_sf"/>
</dbReference>
<dbReference type="PRINTS" id="PR00469">
    <property type="entry name" value="PNDRDTASEII"/>
</dbReference>
<accession>A0ABV9HR85</accession>
<comment type="caution">
    <text evidence="2">The sequence shown here is derived from an EMBL/GenBank/DDBJ whole genome shotgun (WGS) entry which is preliminary data.</text>
</comment>
<dbReference type="Pfam" id="PF13738">
    <property type="entry name" value="Pyr_redox_3"/>
    <property type="match status" value="1"/>
</dbReference>
<dbReference type="RefSeq" id="WP_379976857.1">
    <property type="nucleotide sequence ID" value="NZ_JBHSFV010000001.1"/>
</dbReference>
<dbReference type="SUPFAM" id="SSF51905">
    <property type="entry name" value="FAD/NAD(P)-binding domain"/>
    <property type="match status" value="1"/>
</dbReference>
<dbReference type="EMBL" id="JBHSFV010000001">
    <property type="protein sequence ID" value="MFC4632657.1"/>
    <property type="molecule type" value="Genomic_DNA"/>
</dbReference>
<dbReference type="PANTHER" id="PTHR43539:SF4">
    <property type="entry name" value="BACILLIREDOXIN REDUCTASE BDR"/>
    <property type="match status" value="1"/>
</dbReference>
<evidence type="ECO:0000313" key="3">
    <source>
        <dbReference type="Proteomes" id="UP001596043"/>
    </source>
</evidence>
<dbReference type="NCBIfam" id="TIGR04018">
    <property type="entry name" value="Bthiol_YpdA"/>
    <property type="match status" value="1"/>
</dbReference>
<evidence type="ECO:0000313" key="2">
    <source>
        <dbReference type="EMBL" id="MFC4632657.1"/>
    </source>
</evidence>
<organism evidence="2 3">
    <name type="scientific">Dokdonia ponticola</name>
    <dbReference type="NCBI Taxonomy" id="2041041"/>
    <lineage>
        <taxon>Bacteria</taxon>
        <taxon>Pseudomonadati</taxon>
        <taxon>Bacteroidota</taxon>
        <taxon>Flavobacteriia</taxon>
        <taxon>Flavobacteriales</taxon>
        <taxon>Flavobacteriaceae</taxon>
        <taxon>Dokdonia</taxon>
    </lineage>
</organism>
<dbReference type="InterPro" id="IPR023856">
    <property type="entry name" value="Bdr"/>
</dbReference>
<protein>
    <submittedName>
        <fullName evidence="2">YpdA family putative bacillithiol disulfide reductase</fullName>
    </submittedName>
</protein>
<keyword evidence="3" id="KW-1185">Reference proteome</keyword>
<dbReference type="Gene3D" id="3.50.50.60">
    <property type="entry name" value="FAD/NAD(P)-binding domain"/>
    <property type="match status" value="1"/>
</dbReference>
<evidence type="ECO:0000256" key="1">
    <source>
        <dbReference type="ARBA" id="ARBA00023002"/>
    </source>
</evidence>
<reference evidence="3" key="1">
    <citation type="journal article" date="2019" name="Int. J. Syst. Evol. Microbiol.">
        <title>The Global Catalogue of Microorganisms (GCM) 10K type strain sequencing project: providing services to taxonomists for standard genome sequencing and annotation.</title>
        <authorList>
            <consortium name="The Broad Institute Genomics Platform"/>
            <consortium name="The Broad Institute Genome Sequencing Center for Infectious Disease"/>
            <person name="Wu L."/>
            <person name="Ma J."/>
        </authorList>
    </citation>
    <scope>NUCLEOTIDE SEQUENCE [LARGE SCALE GENOMIC DNA]</scope>
    <source>
        <strain evidence="3">YJ-61-S</strain>
    </source>
</reference>
<dbReference type="InterPro" id="IPR050982">
    <property type="entry name" value="Auxin_biosynth/cation_transpt"/>
</dbReference>
<name>A0ABV9HR85_9FLAO</name>
<keyword evidence="1" id="KW-0560">Oxidoreductase</keyword>
<sequence length="324" mass="36426">MHLQDTYDIVIIGAGPIGLTCGIEAQKRGHSYIILEKGVLVNSLYNFPEQMTFFSTSNLLEIGEVPFISHTDKPTRKEALEYYRRVQESWDLNTKLYTEVTSMTPKDHGYHITTNKGDTFAKSVIVCTGFYDTPRSLDIPGENLPKVTHFYDSPHPYIGQKLVVIGAANSACDVALETYYKGADVTMVIRASEIYPKTKYWIKPNIENRIKEGAIKAYFNSEVIQIKEDTVVLKTPEGVIEIANDFVLAMIGYMPDYSLFEALGLPVSDDKNKTPIHNEKTLETPLKNVYVAGVINAGLQTSKLFIENTREHATIIMQDIDTKL</sequence>
<proteinExistence type="predicted"/>
<dbReference type="PANTHER" id="PTHR43539">
    <property type="entry name" value="FLAVIN-BINDING MONOOXYGENASE-LIKE PROTEIN (AFU_ORTHOLOGUE AFUA_4G09220)"/>
    <property type="match status" value="1"/>
</dbReference>
<dbReference type="Proteomes" id="UP001596043">
    <property type="component" value="Unassembled WGS sequence"/>
</dbReference>
<gene>
    <name evidence="2" type="ORF">ACFO3O_01995</name>
</gene>
<dbReference type="PRINTS" id="PR00368">
    <property type="entry name" value="FADPNR"/>
</dbReference>